<dbReference type="AlphaFoldDB" id="A0A846YIJ8"/>
<organism evidence="1 2">
    <name type="scientific">Nocardia flavorosea</name>
    <dbReference type="NCBI Taxonomy" id="53429"/>
    <lineage>
        <taxon>Bacteria</taxon>
        <taxon>Bacillati</taxon>
        <taxon>Actinomycetota</taxon>
        <taxon>Actinomycetes</taxon>
        <taxon>Mycobacteriales</taxon>
        <taxon>Nocardiaceae</taxon>
        <taxon>Nocardia</taxon>
    </lineage>
</organism>
<reference evidence="1 2" key="1">
    <citation type="submission" date="2020-04" db="EMBL/GenBank/DDBJ databases">
        <title>MicrobeNet Type strains.</title>
        <authorList>
            <person name="Nicholson A.C."/>
        </authorList>
    </citation>
    <scope>NUCLEOTIDE SEQUENCE [LARGE SCALE GENOMIC DNA]</scope>
    <source>
        <strain evidence="1 2">JCM 3332</strain>
    </source>
</reference>
<dbReference type="Proteomes" id="UP000570678">
    <property type="component" value="Unassembled WGS sequence"/>
</dbReference>
<name>A0A846YIJ8_9NOCA</name>
<evidence type="ECO:0000313" key="2">
    <source>
        <dbReference type="Proteomes" id="UP000570678"/>
    </source>
</evidence>
<accession>A0A846YIJ8</accession>
<proteinExistence type="predicted"/>
<sequence>MERESNVPLHCWGLLDSARRVTVYYELSGPTGDPTSRTKHARCTDDGQFTEQEKAAMRARALDK</sequence>
<keyword evidence="2" id="KW-1185">Reference proteome</keyword>
<protein>
    <submittedName>
        <fullName evidence="1">Uncharacterized protein</fullName>
    </submittedName>
</protein>
<evidence type="ECO:0000313" key="1">
    <source>
        <dbReference type="EMBL" id="NKY57402.1"/>
    </source>
</evidence>
<gene>
    <name evidence="1" type="ORF">HGA15_14820</name>
</gene>
<dbReference type="EMBL" id="JAAXOT010000006">
    <property type="protein sequence ID" value="NKY57402.1"/>
    <property type="molecule type" value="Genomic_DNA"/>
</dbReference>
<comment type="caution">
    <text evidence="1">The sequence shown here is derived from an EMBL/GenBank/DDBJ whole genome shotgun (WGS) entry which is preliminary data.</text>
</comment>
<dbReference type="RefSeq" id="WP_157116586.1">
    <property type="nucleotide sequence ID" value="NZ_JAAXOT010000006.1"/>
</dbReference>